<dbReference type="AlphaFoldDB" id="A0A1D7VY48"/>
<dbReference type="Pfam" id="PF13354">
    <property type="entry name" value="Beta-lactamase2"/>
    <property type="match status" value="1"/>
</dbReference>
<dbReference type="Gene3D" id="3.40.710.10">
    <property type="entry name" value="DD-peptidase/beta-lactamase superfamily"/>
    <property type="match status" value="1"/>
</dbReference>
<dbReference type="GO" id="GO:0046677">
    <property type="term" value="P:response to antibiotic"/>
    <property type="evidence" value="ECO:0007669"/>
    <property type="project" value="InterPro"/>
</dbReference>
<dbReference type="InterPro" id="IPR045155">
    <property type="entry name" value="Beta-lactam_cat"/>
</dbReference>
<keyword evidence="3" id="KW-1185">Reference proteome</keyword>
<dbReference type="KEGG" id="slc:SL103_22405"/>
<accession>A0A1D7VY48</accession>
<evidence type="ECO:0000313" key="2">
    <source>
        <dbReference type="EMBL" id="AOP51418.1"/>
    </source>
</evidence>
<feature type="domain" description="Beta-lactamase class A catalytic" evidence="1">
    <location>
        <begin position="3"/>
        <end position="246"/>
    </location>
</feature>
<sequence>MQLHAVDLDTGGEVAVAADQQVVIASVAKILIVLEFARQAAAGQLDPGAHVTLRAEDRLGGWGIAGCADDVDISLRDCAYFAMSLSDNTAADALIRRVGGDAVRMLVAELGLDRTRFLGGPRHLLRSMYADLGARDDREFAARYRALSPTERRRSLSVFDPRRTTSSTARDMTRLLGLIWHDRAGTADACAAVRRLMTRQLSSTRLASGFPPPVTVAAKSGTLPGMHMEAGVVRYPDGRRYALAVFATARDLHTRPADLDETIGRVAHAAVETIREGHDEAAGSSR</sequence>
<dbReference type="GO" id="GO:0008800">
    <property type="term" value="F:beta-lactamase activity"/>
    <property type="evidence" value="ECO:0007669"/>
    <property type="project" value="InterPro"/>
</dbReference>
<dbReference type="PANTHER" id="PTHR35333">
    <property type="entry name" value="BETA-LACTAMASE"/>
    <property type="match status" value="1"/>
</dbReference>
<evidence type="ECO:0000259" key="1">
    <source>
        <dbReference type="Pfam" id="PF13354"/>
    </source>
</evidence>
<protein>
    <submittedName>
        <fullName evidence="2">Serine hydrolase</fullName>
    </submittedName>
</protein>
<dbReference type="SUPFAM" id="SSF56601">
    <property type="entry name" value="beta-lactamase/transpeptidase-like"/>
    <property type="match status" value="1"/>
</dbReference>
<dbReference type="InterPro" id="IPR012338">
    <property type="entry name" value="Beta-lactam/transpept-like"/>
</dbReference>
<dbReference type="PANTHER" id="PTHR35333:SF3">
    <property type="entry name" value="BETA-LACTAMASE-TYPE TRANSPEPTIDASE FOLD CONTAINING PROTEIN"/>
    <property type="match status" value="1"/>
</dbReference>
<organism evidence="2 3">
    <name type="scientific">Streptomyces lydicus</name>
    <dbReference type="NCBI Taxonomy" id="47763"/>
    <lineage>
        <taxon>Bacteria</taxon>
        <taxon>Bacillati</taxon>
        <taxon>Actinomycetota</taxon>
        <taxon>Actinomycetes</taxon>
        <taxon>Kitasatosporales</taxon>
        <taxon>Streptomycetaceae</taxon>
        <taxon>Streptomyces</taxon>
    </lineage>
</organism>
<keyword evidence="2" id="KW-0378">Hydrolase</keyword>
<dbReference type="InterPro" id="IPR000871">
    <property type="entry name" value="Beta-lactam_class-A"/>
</dbReference>
<evidence type="ECO:0000313" key="3">
    <source>
        <dbReference type="Proteomes" id="UP000094094"/>
    </source>
</evidence>
<name>A0A1D7VY48_9ACTN</name>
<proteinExistence type="predicted"/>
<dbReference type="Proteomes" id="UP000094094">
    <property type="component" value="Chromosome"/>
</dbReference>
<dbReference type="GO" id="GO:0030655">
    <property type="term" value="P:beta-lactam antibiotic catabolic process"/>
    <property type="evidence" value="ECO:0007669"/>
    <property type="project" value="InterPro"/>
</dbReference>
<gene>
    <name evidence="2" type="ORF">SL103_22405</name>
</gene>
<dbReference type="EMBL" id="CP017157">
    <property type="protein sequence ID" value="AOP51418.1"/>
    <property type="molecule type" value="Genomic_DNA"/>
</dbReference>
<reference evidence="2 3" key="1">
    <citation type="submission" date="2016-09" db="EMBL/GenBank/DDBJ databases">
        <title>Complete genome sequencing of Streptomyces lydicus 103 and metabolic pathways analysis of antibiotic biosynthesis.</title>
        <authorList>
            <person name="Jia N."/>
            <person name="Ding M.-Z."/>
            <person name="Gao F."/>
            <person name="Yuan Y.-J."/>
        </authorList>
    </citation>
    <scope>NUCLEOTIDE SEQUENCE [LARGE SCALE GENOMIC DNA]</scope>
    <source>
        <strain evidence="2 3">103</strain>
    </source>
</reference>